<feature type="coiled-coil region" evidence="1">
    <location>
        <begin position="422"/>
        <end position="522"/>
    </location>
</feature>
<organism evidence="3 4">
    <name type="scientific">[Actinobacillus] rossii</name>
    <dbReference type="NCBI Taxonomy" id="123820"/>
    <lineage>
        <taxon>Bacteria</taxon>
        <taxon>Pseudomonadati</taxon>
        <taxon>Pseudomonadota</taxon>
        <taxon>Gammaproteobacteria</taxon>
        <taxon>Pasteurellales</taxon>
        <taxon>Pasteurellaceae</taxon>
    </lineage>
</organism>
<accession>A0A380TZ33</accession>
<evidence type="ECO:0000259" key="2">
    <source>
        <dbReference type="Pfam" id="PF20155"/>
    </source>
</evidence>
<reference evidence="3 4" key="1">
    <citation type="submission" date="2018-06" db="EMBL/GenBank/DDBJ databases">
        <authorList>
            <consortium name="Pathogen Informatics"/>
            <person name="Doyle S."/>
        </authorList>
    </citation>
    <scope>NUCLEOTIDE SEQUENCE [LARGE SCALE GENOMIC DNA]</scope>
    <source>
        <strain evidence="3 4">NCTC10801</strain>
    </source>
</reference>
<gene>
    <name evidence="3" type="ORF">NCTC10801_01909</name>
</gene>
<dbReference type="EMBL" id="UFRQ01000003">
    <property type="protein sequence ID" value="SUT93167.1"/>
    <property type="molecule type" value="Genomic_DNA"/>
</dbReference>
<dbReference type="Proteomes" id="UP000254649">
    <property type="component" value="Unassembled WGS sequence"/>
</dbReference>
<protein>
    <submittedName>
        <fullName evidence="3">Phage tape measure protein</fullName>
    </submittedName>
</protein>
<sequence>MTDLATLAIKVTTNGAEKSTRDLNNVERAAKRTETATEQLNKCFGRLQALLALSGIGGGISHILALVDKMQSLRNQVQFVTSSMTEMNQVQKELFEIAQRTRGSLEATTSLYTRSARALKDYGYAQKDILQFTETMNKAMAVGGVGAQEQANALFQLSQALGSGQLQGDEFKSIAESAPIILDVLAEYMGKSRAEVKKLASEGQLTSKLIFDAFNGSTEKINQKFEQMPISFGGAMQQMENSFMKFADEQNRTLGITENLAAGISFLAQNFEYLAGALLAIATGNGAKFISTLVLARVEAYKQAQANLTAAKATQTQAAAELTAAQAYMRSLSVQMQLAQTEQARMAIRARMAQQAQVITGLANAEAAAMNNLATASQRASIASSAAAGAKNLLSGALGLIGGPMGAATIAAGALFYFSQKAQEAKEAALDTESANNRLKESYDGLSESALTLKIFDQIQAMENYGEQISKVQAEISQIQTSAWQFGLELFESSKQDIEKLNAELEKIRENKNIDLSVLTNQLTALGGVFLSNGKSIDDFRTKMKNLGVDANTADSVIAGLSNTIKQQKEAAQGGVKNNLELDEAFKKLKERALTVAQNLEVAKLKQQGQAESAFVLAGLYELLGDKGAEYNQVLIDIANGTITAANAADKGIDLSIETLNKLIEGRKVLQGMFKDQTQTAGINQSLKPSKSGGGEKARDSWLQFYDEVRKHSRSTLEEIDAEQQRMFQRLEEHNKKGVVSHEEYESAKLAISQRFANERAKLAEQFAPELQYARELKEHLQDIQQLNAAGLLTHDQAKKATENATWEAGNKQAQLAGQNAVSGYDRWKAEFDPMQAMKNEQATKLAENQSMYDLTLISHEDFLKRKNQLEEQYRSKTILEDLSNYSAGLQNLGGAFGQMADLAAQSMGKQSGVYKTMFAMSKAFAVADSMVRLQQAIVQAMGDGTAMTPAQKFANMAAVASAGMSVISQLTSISLSGMAHSGIDSIPKEGTWLLDRGERVVDSRTNQDLKTFLSNQGKNTTQSGKQSVNVQIINNGSPTQAKVSSEEKDGQMQITVELLQTMTTIAKKEVNNAIQNNFRAGGAFT</sequence>
<dbReference type="NCBIfam" id="TIGR02675">
    <property type="entry name" value="tape_meas_nterm"/>
    <property type="match status" value="1"/>
</dbReference>
<feature type="domain" description="Tape measure protein N-terminal" evidence="2">
    <location>
        <begin position="62"/>
        <end position="250"/>
    </location>
</feature>
<proteinExistence type="predicted"/>
<evidence type="ECO:0000313" key="4">
    <source>
        <dbReference type="Proteomes" id="UP000254649"/>
    </source>
</evidence>
<dbReference type="OrthoDB" id="79849at2"/>
<name>A0A380TZ33_9PAST</name>
<keyword evidence="1" id="KW-0175">Coiled coil</keyword>
<dbReference type="AlphaFoldDB" id="A0A380TZ33"/>
<dbReference type="Pfam" id="PF20155">
    <property type="entry name" value="TMP_3"/>
    <property type="match status" value="1"/>
</dbReference>
<evidence type="ECO:0000256" key="1">
    <source>
        <dbReference type="SAM" id="Coils"/>
    </source>
</evidence>
<keyword evidence="4" id="KW-1185">Reference proteome</keyword>
<dbReference type="InterPro" id="IPR013491">
    <property type="entry name" value="Tape_meas_N"/>
</dbReference>
<evidence type="ECO:0000313" key="3">
    <source>
        <dbReference type="EMBL" id="SUT93167.1"/>
    </source>
</evidence>